<reference evidence="4 5" key="1">
    <citation type="journal article" date="2018" name="Int. J. Food Microbiol.">
        <title>Growth of Carnobacterium spp. isolated from chilled vacuum-packaged meat under relevant acidic conditions.</title>
        <authorList>
            <person name="Zhang P."/>
            <person name="Badoni M."/>
            <person name="Ganzle M."/>
            <person name="Yang X."/>
        </authorList>
    </citation>
    <scope>NUCLEOTIDE SEQUENCE [LARGE SCALE GENOMIC DNA]</scope>
    <source>
        <strain evidence="4 5">B2</strain>
    </source>
</reference>
<dbReference type="GO" id="GO:0004040">
    <property type="term" value="F:amidase activity"/>
    <property type="evidence" value="ECO:0007669"/>
    <property type="project" value="InterPro"/>
</dbReference>
<dbReference type="InterPro" id="IPR002901">
    <property type="entry name" value="MGlyc_endo_b_GlcNAc-like_dom"/>
</dbReference>
<dbReference type="AlphaFoldDB" id="A0A7Z8CZ70"/>
<dbReference type="Pfam" id="PF01832">
    <property type="entry name" value="Glucosaminidase"/>
    <property type="match status" value="1"/>
</dbReference>
<dbReference type="Proteomes" id="UP000297938">
    <property type="component" value="Unassembled WGS sequence"/>
</dbReference>
<evidence type="ECO:0000313" key="5">
    <source>
        <dbReference type="Proteomes" id="UP000297938"/>
    </source>
</evidence>
<evidence type="ECO:0000259" key="3">
    <source>
        <dbReference type="SMART" id="SM00047"/>
    </source>
</evidence>
<dbReference type="SMART" id="SM00047">
    <property type="entry name" value="LYZ2"/>
    <property type="match status" value="1"/>
</dbReference>
<evidence type="ECO:0000313" key="4">
    <source>
        <dbReference type="EMBL" id="TFJ27539.1"/>
    </source>
</evidence>
<protein>
    <recommendedName>
        <fullName evidence="3">Mannosyl-glycoprotein endo-beta-N-acetylglucosamidase-like domain-containing protein</fullName>
    </recommendedName>
</protein>
<dbReference type="EMBL" id="NRPP01000010">
    <property type="protein sequence ID" value="TFJ27539.1"/>
    <property type="molecule type" value="Genomic_DNA"/>
</dbReference>
<accession>A0A7Z8CZ70</accession>
<comment type="similarity">
    <text evidence="1">Belongs to the glycosyl hydrolase 73 family.</text>
</comment>
<name>A0A7Z8CZ70_CARDV</name>
<feature type="domain" description="Mannosyl-glycoprotein endo-beta-N-acetylglucosamidase-like" evidence="3">
    <location>
        <begin position="39"/>
        <end position="199"/>
    </location>
</feature>
<dbReference type="Gene3D" id="1.10.530.10">
    <property type="match status" value="1"/>
</dbReference>
<dbReference type="InterPro" id="IPR051056">
    <property type="entry name" value="Glycosyl_Hydrolase_73"/>
</dbReference>
<organism evidence="4 5">
    <name type="scientific">Carnobacterium divergens</name>
    <name type="common">Lactobacillus divergens</name>
    <dbReference type="NCBI Taxonomy" id="2748"/>
    <lineage>
        <taxon>Bacteria</taxon>
        <taxon>Bacillati</taxon>
        <taxon>Bacillota</taxon>
        <taxon>Bacilli</taxon>
        <taxon>Lactobacillales</taxon>
        <taxon>Carnobacteriaceae</taxon>
        <taxon>Carnobacterium</taxon>
    </lineage>
</organism>
<sequence length="292" mass="32963">MLPDINGSSNETILTNSPNEDENLANVQEEVLEDNYYFSVSKNQTTEEFIETLKDDAQDIAWKNDLYASVMIAQAILETGSGNSTLSSAPNYNLFGVKGEFQGSSVVMQTSEDDGGGNLFVINSGFRKYPSYKESLEDYAVLLKKGISGNATFYQNTWKTNASSYKDVTLFLTGRYATDTRYAQKLNALIETYRLTDYDVAPGMRKKSLQTTKEEDKQLEEIQNRVKSQSKKTTKNVNEFDTNTPINLYNSFNNSEEKMLNGFEKKVSLMKRKVQDISTEASIELKPQSQQE</sequence>
<proteinExistence type="inferred from homology"/>
<evidence type="ECO:0000256" key="1">
    <source>
        <dbReference type="ARBA" id="ARBA00010266"/>
    </source>
</evidence>
<keyword evidence="2" id="KW-0378">Hydrolase</keyword>
<dbReference type="PANTHER" id="PTHR33308">
    <property type="entry name" value="PEPTIDOGLYCAN HYDROLASE FLGJ"/>
    <property type="match status" value="1"/>
</dbReference>
<comment type="caution">
    <text evidence="4">The sequence shown here is derived from an EMBL/GenBank/DDBJ whole genome shotgun (WGS) entry which is preliminary data.</text>
</comment>
<gene>
    <name evidence="4" type="ORF">CKN69_06345</name>
</gene>
<evidence type="ECO:0000256" key="2">
    <source>
        <dbReference type="ARBA" id="ARBA00022801"/>
    </source>
</evidence>
<dbReference type="PANTHER" id="PTHR33308:SF9">
    <property type="entry name" value="PEPTIDOGLYCAN HYDROLASE FLGJ"/>
    <property type="match status" value="1"/>
</dbReference>
<dbReference type="Gene3D" id="4.10.80.30">
    <property type="entry name" value="DNA polymerase, domain 6"/>
    <property type="match status" value="1"/>
</dbReference>